<dbReference type="SUPFAM" id="SSF81321">
    <property type="entry name" value="Family A G protein-coupled receptor-like"/>
    <property type="match status" value="1"/>
</dbReference>
<evidence type="ECO:0000256" key="4">
    <source>
        <dbReference type="ARBA" id="ARBA00023136"/>
    </source>
</evidence>
<comment type="subcellular location">
    <subcellularLocation>
        <location evidence="1">Membrane</location>
    </subcellularLocation>
</comment>
<dbReference type="GO" id="GO:0016020">
    <property type="term" value="C:membrane"/>
    <property type="evidence" value="ECO:0007669"/>
    <property type="project" value="UniProtKB-SubCell"/>
</dbReference>
<dbReference type="PANTHER" id="PTHR22718">
    <property type="entry name" value="SERPENTINE RECEPTOR, CLASS X"/>
    <property type="match status" value="1"/>
</dbReference>
<accession>A0A016SP62</accession>
<feature type="transmembrane region" description="Helical" evidence="5">
    <location>
        <begin position="47"/>
        <end position="70"/>
    </location>
</feature>
<name>A0A016SP62_9BILA</name>
<keyword evidence="3 5" id="KW-1133">Transmembrane helix</keyword>
<keyword evidence="2 5" id="KW-0812">Transmembrane</keyword>
<evidence type="ECO:0000256" key="5">
    <source>
        <dbReference type="SAM" id="Phobius"/>
    </source>
</evidence>
<evidence type="ECO:0000256" key="1">
    <source>
        <dbReference type="ARBA" id="ARBA00004370"/>
    </source>
</evidence>
<feature type="transmembrane region" description="Helical" evidence="5">
    <location>
        <begin position="226"/>
        <end position="252"/>
    </location>
</feature>
<reference evidence="8" key="1">
    <citation type="journal article" date="2015" name="Nat. Genet.">
        <title>The genome and transcriptome of the zoonotic hookworm Ancylostoma ceylanicum identify infection-specific gene families.</title>
        <authorList>
            <person name="Schwarz E.M."/>
            <person name="Hu Y."/>
            <person name="Antoshechkin I."/>
            <person name="Miller M.M."/>
            <person name="Sternberg P.W."/>
            <person name="Aroian R.V."/>
        </authorList>
    </citation>
    <scope>NUCLEOTIDE SEQUENCE</scope>
    <source>
        <strain evidence="8">HY135</strain>
    </source>
</reference>
<evidence type="ECO:0000313" key="7">
    <source>
        <dbReference type="EMBL" id="EYB92089.1"/>
    </source>
</evidence>
<evidence type="ECO:0000313" key="8">
    <source>
        <dbReference type="Proteomes" id="UP000024635"/>
    </source>
</evidence>
<dbReference type="PROSITE" id="PS50262">
    <property type="entry name" value="G_PROTEIN_RECEP_F1_2"/>
    <property type="match status" value="1"/>
</dbReference>
<comment type="caution">
    <text evidence="7">The sequence shown here is derived from an EMBL/GenBank/DDBJ whole genome shotgun (WGS) entry which is preliminary data.</text>
</comment>
<gene>
    <name evidence="7" type="primary">Acey_s0198.g1628</name>
    <name evidence="7" type="ORF">Y032_0198g1628</name>
</gene>
<dbReference type="AlphaFoldDB" id="A0A016SP62"/>
<feature type="transmembrane region" description="Helical" evidence="5">
    <location>
        <begin position="188"/>
        <end position="205"/>
    </location>
</feature>
<dbReference type="OrthoDB" id="5868068at2759"/>
<sequence>MPVQATFAIRVLASTLIFVPAVSGLVLQTLLGIALFKGWKTFGENGFYLITVQLMWCDVCALMLDLYAAFPMILTGKQYMGNSVVLYYVPLAFEGIAFNGIFMFSFLLTINRFVLFIFPSLHAKLFTPRGTKIMSLFVWLYVFTLIALSNVFGCRKEFSKEYFYFWYNCKVSKASNFQYKQFLYTHSYVIPCIMIAMYTAIYIRLKLSPHGLKVNDETSLKEEIKYLVQTVLICVLIAVEVAAFIFLPFLGIAGYGQFYINMFLNLILISNNIMAPIIIFSFNWDIRKQLRMALCDRSKSVVKTLK</sequence>
<protein>
    <recommendedName>
        <fullName evidence="6">G-protein coupled receptors family 1 profile domain-containing protein</fullName>
    </recommendedName>
</protein>
<evidence type="ECO:0000256" key="2">
    <source>
        <dbReference type="ARBA" id="ARBA00022692"/>
    </source>
</evidence>
<feature type="transmembrane region" description="Helical" evidence="5">
    <location>
        <begin position="133"/>
        <end position="152"/>
    </location>
</feature>
<proteinExistence type="predicted"/>
<dbReference type="PANTHER" id="PTHR22718:SF25">
    <property type="entry name" value="G-PROTEIN COUPLED RECEPTORS FAMILY 1 PROFILE DOMAIN-CONTAINING PROTEIN"/>
    <property type="match status" value="1"/>
</dbReference>
<organism evidence="7 8">
    <name type="scientific">Ancylostoma ceylanicum</name>
    <dbReference type="NCBI Taxonomy" id="53326"/>
    <lineage>
        <taxon>Eukaryota</taxon>
        <taxon>Metazoa</taxon>
        <taxon>Ecdysozoa</taxon>
        <taxon>Nematoda</taxon>
        <taxon>Chromadorea</taxon>
        <taxon>Rhabditida</taxon>
        <taxon>Rhabditina</taxon>
        <taxon>Rhabditomorpha</taxon>
        <taxon>Strongyloidea</taxon>
        <taxon>Ancylostomatidae</taxon>
        <taxon>Ancylostomatinae</taxon>
        <taxon>Ancylostoma</taxon>
    </lineage>
</organism>
<keyword evidence="4 5" id="KW-0472">Membrane</keyword>
<evidence type="ECO:0000259" key="6">
    <source>
        <dbReference type="PROSITE" id="PS50262"/>
    </source>
</evidence>
<dbReference type="EMBL" id="JARK01001534">
    <property type="protein sequence ID" value="EYB92089.1"/>
    <property type="molecule type" value="Genomic_DNA"/>
</dbReference>
<feature type="transmembrane region" description="Helical" evidence="5">
    <location>
        <begin position="258"/>
        <end position="282"/>
    </location>
</feature>
<dbReference type="InterPro" id="IPR019430">
    <property type="entry name" value="7TM_GPCR_serpentine_rcpt_Srx"/>
</dbReference>
<evidence type="ECO:0000256" key="3">
    <source>
        <dbReference type="ARBA" id="ARBA00022989"/>
    </source>
</evidence>
<feature type="domain" description="G-protein coupled receptors family 1 profile" evidence="6">
    <location>
        <begin position="28"/>
        <end position="279"/>
    </location>
</feature>
<dbReference type="Proteomes" id="UP000024635">
    <property type="component" value="Unassembled WGS sequence"/>
</dbReference>
<dbReference type="CDD" id="cd00637">
    <property type="entry name" value="7tm_classA_rhodopsin-like"/>
    <property type="match status" value="1"/>
</dbReference>
<dbReference type="Gene3D" id="1.20.1070.10">
    <property type="entry name" value="Rhodopsin 7-helix transmembrane proteins"/>
    <property type="match status" value="1"/>
</dbReference>
<dbReference type="InterPro" id="IPR017452">
    <property type="entry name" value="GPCR_Rhodpsn_7TM"/>
</dbReference>
<feature type="transmembrane region" description="Helical" evidence="5">
    <location>
        <begin position="12"/>
        <end position="35"/>
    </location>
</feature>
<keyword evidence="8" id="KW-1185">Reference proteome</keyword>
<dbReference type="Pfam" id="PF10328">
    <property type="entry name" value="7TM_GPCR_Srx"/>
    <property type="match status" value="1"/>
</dbReference>